<organism evidence="1">
    <name type="scientific">freshwater metagenome</name>
    <dbReference type="NCBI Taxonomy" id="449393"/>
    <lineage>
        <taxon>unclassified sequences</taxon>
        <taxon>metagenomes</taxon>
        <taxon>ecological metagenomes</taxon>
    </lineage>
</organism>
<proteinExistence type="predicted"/>
<name>A0A6J6PKE5_9ZZZZ</name>
<reference evidence="1" key="1">
    <citation type="submission" date="2020-05" db="EMBL/GenBank/DDBJ databases">
        <authorList>
            <person name="Chiriac C."/>
            <person name="Salcher M."/>
            <person name="Ghai R."/>
            <person name="Kavagutti S V."/>
        </authorList>
    </citation>
    <scope>NUCLEOTIDE SEQUENCE</scope>
</reference>
<gene>
    <name evidence="1" type="ORF">UFOPK2366_01220</name>
</gene>
<accession>A0A6J6PKE5</accession>
<evidence type="ECO:0000313" key="1">
    <source>
        <dbReference type="EMBL" id="CAB4699980.1"/>
    </source>
</evidence>
<dbReference type="AlphaFoldDB" id="A0A6J6PKE5"/>
<sequence>MPDFEREDSLPATKTCWINRCLLHLAVVAGNPVATRFVPRHGCDSAQRFEVLPRVVDDLASQESVGENSFGERFVNSAAGRVHVRRAAS</sequence>
<dbReference type="EMBL" id="CAEZXM010000229">
    <property type="protein sequence ID" value="CAB4699980.1"/>
    <property type="molecule type" value="Genomic_DNA"/>
</dbReference>
<protein>
    <submittedName>
        <fullName evidence="1">Unannotated protein</fullName>
    </submittedName>
</protein>